<evidence type="ECO:0000259" key="3">
    <source>
        <dbReference type="Pfam" id="PF00144"/>
    </source>
</evidence>
<dbReference type="InterPro" id="IPR052907">
    <property type="entry name" value="Beta-lactamase/esterase"/>
</dbReference>
<accession>A0AA38FME8</accession>
<feature type="region of interest" description="Disordered" evidence="2">
    <location>
        <begin position="431"/>
        <end position="494"/>
    </location>
</feature>
<gene>
    <name evidence="4" type="ORF">KI387_011166</name>
</gene>
<name>A0AA38FME8_TAXCH</name>
<evidence type="ECO:0000256" key="2">
    <source>
        <dbReference type="SAM" id="MobiDB-lite"/>
    </source>
</evidence>
<proteinExistence type="predicted"/>
<feature type="coiled-coil region" evidence="1">
    <location>
        <begin position="43"/>
        <end position="70"/>
    </location>
</feature>
<feature type="domain" description="Beta-lactamase-related" evidence="3">
    <location>
        <begin position="148"/>
        <end position="429"/>
    </location>
</feature>
<organism evidence="4 5">
    <name type="scientific">Taxus chinensis</name>
    <name type="common">Chinese yew</name>
    <name type="synonym">Taxus wallichiana var. chinensis</name>
    <dbReference type="NCBI Taxonomy" id="29808"/>
    <lineage>
        <taxon>Eukaryota</taxon>
        <taxon>Viridiplantae</taxon>
        <taxon>Streptophyta</taxon>
        <taxon>Embryophyta</taxon>
        <taxon>Tracheophyta</taxon>
        <taxon>Spermatophyta</taxon>
        <taxon>Pinopsida</taxon>
        <taxon>Pinidae</taxon>
        <taxon>Conifers II</taxon>
        <taxon>Cupressales</taxon>
        <taxon>Taxaceae</taxon>
        <taxon>Taxus</taxon>
    </lineage>
</organism>
<dbReference type="InterPro" id="IPR001466">
    <property type="entry name" value="Beta-lactam-related"/>
</dbReference>
<dbReference type="Proteomes" id="UP000824469">
    <property type="component" value="Unassembled WGS sequence"/>
</dbReference>
<dbReference type="SUPFAM" id="SSF56601">
    <property type="entry name" value="beta-lactamase/transpeptidase-like"/>
    <property type="match status" value="2"/>
</dbReference>
<feature type="compositionally biased region" description="Polar residues" evidence="2">
    <location>
        <begin position="477"/>
        <end position="491"/>
    </location>
</feature>
<dbReference type="InterPro" id="IPR012338">
    <property type="entry name" value="Beta-lactam/transpept-like"/>
</dbReference>
<dbReference type="PANTHER" id="PTHR43319">
    <property type="entry name" value="BETA-LACTAMASE-RELATED"/>
    <property type="match status" value="1"/>
</dbReference>
<reference evidence="4 5" key="1">
    <citation type="journal article" date="2021" name="Nat. Plants">
        <title>The Taxus genome provides insights into paclitaxel biosynthesis.</title>
        <authorList>
            <person name="Xiong X."/>
            <person name="Gou J."/>
            <person name="Liao Q."/>
            <person name="Li Y."/>
            <person name="Zhou Q."/>
            <person name="Bi G."/>
            <person name="Li C."/>
            <person name="Du R."/>
            <person name="Wang X."/>
            <person name="Sun T."/>
            <person name="Guo L."/>
            <person name="Liang H."/>
            <person name="Lu P."/>
            <person name="Wu Y."/>
            <person name="Zhang Z."/>
            <person name="Ro D.K."/>
            <person name="Shang Y."/>
            <person name="Huang S."/>
            <person name="Yan J."/>
        </authorList>
    </citation>
    <scope>NUCLEOTIDE SEQUENCE [LARGE SCALE GENOMIC DNA]</scope>
    <source>
        <strain evidence="4">Ta-2019</strain>
    </source>
</reference>
<evidence type="ECO:0000313" key="4">
    <source>
        <dbReference type="EMBL" id="KAH9306762.1"/>
    </source>
</evidence>
<evidence type="ECO:0000256" key="1">
    <source>
        <dbReference type="SAM" id="Coils"/>
    </source>
</evidence>
<keyword evidence="1" id="KW-0175">Coiled coil</keyword>
<comment type="caution">
    <text evidence="4">The sequence shown here is derived from an EMBL/GenBank/DDBJ whole genome shotgun (WGS) entry which is preliminary data.</text>
</comment>
<keyword evidence="5" id="KW-1185">Reference proteome</keyword>
<dbReference type="PANTHER" id="PTHR43319:SF3">
    <property type="entry name" value="BETA-LACTAMASE-RELATED DOMAIN-CONTAINING PROTEIN"/>
    <property type="match status" value="1"/>
</dbReference>
<dbReference type="AlphaFoldDB" id="A0AA38FME8"/>
<protein>
    <recommendedName>
        <fullName evidence="3">Beta-lactamase-related domain-containing protein</fullName>
    </recommendedName>
</protein>
<feature type="non-terminal residue" evidence="4">
    <location>
        <position position="1"/>
    </location>
</feature>
<sequence length="615" mass="67776">GDYAALLSAFSEMGLRLRMDLPEEAMSVTNVFFRNSTPAKESVENMKNLAKNREENIKKIQEKMEKQKKDAPRNPIDAFPSDAVIFIRVLNLLRGLGALLDVRIVYLDIMRPFAESTLMAGNLRSELADNSGWIYDTPVHSEVETRLRQLLLELGRQQYIIGIQICAYKDGKVIIDTAAGTLGKYDPRPVQPDSLFSVFSATKGVTAGLVHWMADKGELSLVDSVSSLWPEFAINGKEACKVVHVLNHTAGLQSAMVDVIKEDPFLMCDWEKSINRVATAVPESAPGSEQKYHSLSFGWLCGGIIEHATKKKFQEVLEEAFIRPLDINGELYIGIPPGVESRLASLSLDMKDFQKAAAMYFPKISKEINGTIENADTTEYDDIVGVISALPVVFNMLFIRRAIIPAANGHCSARALARYYATLATGGIIPPKPSSSEPPLGSHSHMPLFPSEEVKKKKKNKINKCCQNNRKEPKQTVEPNKQNKPNGSSLHNPAENEHVSIFNKANIHDAFLGHGTYDEMVHPDGKFGLGFRRLPAKNSTHSQRGKIAFGHSGIGGSTGFCDPNHNFSIAITVNQMSFGGVTRKIIQLVCSELGLPIPDEFSESGEKGPDMQLNL</sequence>
<dbReference type="EMBL" id="JAHRHJ020000008">
    <property type="protein sequence ID" value="KAH9306762.1"/>
    <property type="molecule type" value="Genomic_DNA"/>
</dbReference>
<dbReference type="OMA" id="NGKEACK"/>
<dbReference type="Gene3D" id="3.40.710.10">
    <property type="entry name" value="DD-peptidase/beta-lactamase superfamily"/>
    <property type="match status" value="2"/>
</dbReference>
<dbReference type="Pfam" id="PF00144">
    <property type="entry name" value="Beta-lactamase"/>
    <property type="match status" value="1"/>
</dbReference>
<evidence type="ECO:0000313" key="5">
    <source>
        <dbReference type="Proteomes" id="UP000824469"/>
    </source>
</evidence>